<dbReference type="AlphaFoldDB" id="A0AAD8L943"/>
<dbReference type="Proteomes" id="UP001229421">
    <property type="component" value="Unassembled WGS sequence"/>
</dbReference>
<keyword evidence="2" id="KW-1185">Reference proteome</keyword>
<comment type="caution">
    <text evidence="1">The sequence shown here is derived from an EMBL/GenBank/DDBJ whole genome shotgun (WGS) entry which is preliminary data.</text>
</comment>
<dbReference type="EMBL" id="JAUHHV010000001">
    <property type="protein sequence ID" value="KAK1435323.1"/>
    <property type="molecule type" value="Genomic_DNA"/>
</dbReference>
<proteinExistence type="predicted"/>
<evidence type="ECO:0000313" key="2">
    <source>
        <dbReference type="Proteomes" id="UP001229421"/>
    </source>
</evidence>
<evidence type="ECO:0000313" key="1">
    <source>
        <dbReference type="EMBL" id="KAK1435323.1"/>
    </source>
</evidence>
<accession>A0AAD8L943</accession>
<sequence>MNTTLFFSSRWISFTARGTERFRQQRFPVVDFRSDGGGEVLVVVFHEFEVDNSVIRFRSVSFIESTIELLQVLELMLLKQFTELDIETNQHDYEEVYDKYECYFFSFTLCPLSRTLSGSGLETFLTFQEAPHSISENFKNYSLTRNHLGSK</sequence>
<name>A0AAD8L943_TARER</name>
<organism evidence="1 2">
    <name type="scientific">Tagetes erecta</name>
    <name type="common">African marigold</name>
    <dbReference type="NCBI Taxonomy" id="13708"/>
    <lineage>
        <taxon>Eukaryota</taxon>
        <taxon>Viridiplantae</taxon>
        <taxon>Streptophyta</taxon>
        <taxon>Embryophyta</taxon>
        <taxon>Tracheophyta</taxon>
        <taxon>Spermatophyta</taxon>
        <taxon>Magnoliopsida</taxon>
        <taxon>eudicotyledons</taxon>
        <taxon>Gunneridae</taxon>
        <taxon>Pentapetalae</taxon>
        <taxon>asterids</taxon>
        <taxon>campanulids</taxon>
        <taxon>Asterales</taxon>
        <taxon>Asteraceae</taxon>
        <taxon>Asteroideae</taxon>
        <taxon>Heliantheae alliance</taxon>
        <taxon>Tageteae</taxon>
        <taxon>Tagetes</taxon>
    </lineage>
</organism>
<gene>
    <name evidence="1" type="ORF">QVD17_01084</name>
</gene>
<protein>
    <submittedName>
        <fullName evidence="1">Uncharacterized protein</fullName>
    </submittedName>
</protein>
<reference evidence="1" key="1">
    <citation type="journal article" date="2023" name="bioRxiv">
        <title>Improved chromosome-level genome assembly for marigold (Tagetes erecta).</title>
        <authorList>
            <person name="Jiang F."/>
            <person name="Yuan L."/>
            <person name="Wang S."/>
            <person name="Wang H."/>
            <person name="Xu D."/>
            <person name="Wang A."/>
            <person name="Fan W."/>
        </authorList>
    </citation>
    <scope>NUCLEOTIDE SEQUENCE</scope>
    <source>
        <strain evidence="1">WSJ</strain>
        <tissue evidence="1">Leaf</tissue>
    </source>
</reference>